<keyword evidence="2" id="KW-1185">Reference proteome</keyword>
<dbReference type="InterPro" id="IPR022121">
    <property type="entry name" value="Peptidase_M73_camelysin"/>
</dbReference>
<dbReference type="RefSeq" id="WP_193669222.1">
    <property type="nucleotide sequence ID" value="NZ_JACDTV010000008.1"/>
</dbReference>
<gene>
    <name evidence="1" type="ORF">JOE61_000475</name>
</gene>
<comment type="caution">
    <text evidence="1">The sequence shown here is derived from an EMBL/GenBank/DDBJ whole genome shotgun (WGS) entry which is preliminary data.</text>
</comment>
<evidence type="ECO:0008006" key="3">
    <source>
        <dbReference type="Google" id="ProtNLM"/>
    </source>
</evidence>
<dbReference type="EMBL" id="JAFBBZ010000001">
    <property type="protein sequence ID" value="MBM7506661.1"/>
    <property type="molecule type" value="Genomic_DNA"/>
</dbReference>
<dbReference type="Pfam" id="PF12389">
    <property type="entry name" value="Peptidase_M73"/>
    <property type="match status" value="1"/>
</dbReference>
<sequence>MASNTSFSKTASSRKSVTRVVASVALVAGATAVAGLGTFGSFTSSTDATEAVAAGETRIELAGQGTQGLDVAAVNLVPGDTVERAVQLSRAGATEGFGSVALSTTSAAAVPSILTSDAKDGLQLSIDQCATAWVKAAESKKMTCAGEVTSILSSVPAIAANRDLAAVTKTLNGESKVSNLRITLALPQSAGNDFQLKSDSVKFVFDATQRAAEAR</sequence>
<evidence type="ECO:0000313" key="2">
    <source>
        <dbReference type="Proteomes" id="UP000732378"/>
    </source>
</evidence>
<accession>A0ABS2M646</accession>
<protein>
    <recommendedName>
        <fullName evidence="3">Ribosomally synthesized peptide with SipW-like signal peptide</fullName>
    </recommendedName>
</protein>
<reference evidence="1 2" key="1">
    <citation type="submission" date="2021-01" db="EMBL/GenBank/DDBJ databases">
        <title>Sequencing the genomes of 1000 actinobacteria strains.</title>
        <authorList>
            <person name="Klenk H.-P."/>
        </authorList>
    </citation>
    <scope>NUCLEOTIDE SEQUENCE [LARGE SCALE GENOMIC DNA]</scope>
    <source>
        <strain evidence="1 2">DSM 18239</strain>
    </source>
</reference>
<dbReference type="Proteomes" id="UP000732378">
    <property type="component" value="Unassembled WGS sequence"/>
</dbReference>
<organism evidence="1 2">
    <name type="scientific">Nocardioides salarius</name>
    <dbReference type="NCBI Taxonomy" id="374513"/>
    <lineage>
        <taxon>Bacteria</taxon>
        <taxon>Bacillati</taxon>
        <taxon>Actinomycetota</taxon>
        <taxon>Actinomycetes</taxon>
        <taxon>Propionibacteriales</taxon>
        <taxon>Nocardioidaceae</taxon>
        <taxon>Nocardioides</taxon>
    </lineage>
</organism>
<evidence type="ECO:0000313" key="1">
    <source>
        <dbReference type="EMBL" id="MBM7506661.1"/>
    </source>
</evidence>
<name>A0ABS2M646_9ACTN</name>
<proteinExistence type="predicted"/>